<dbReference type="PANTHER" id="PTHR23355:SF9">
    <property type="entry name" value="DIS3-LIKE EXONUCLEASE 2"/>
    <property type="match status" value="1"/>
</dbReference>
<dbReference type="EMBL" id="CABFWE030000004">
    <property type="protein sequence ID" value="CAD7028826.1"/>
    <property type="molecule type" value="Genomic_DNA"/>
</dbReference>
<dbReference type="InterPro" id="IPR012340">
    <property type="entry name" value="NA-bd_OB-fold"/>
</dbReference>
<dbReference type="PROSITE" id="PS50126">
    <property type="entry name" value="S1"/>
    <property type="match status" value="1"/>
</dbReference>
<reference evidence="10 11" key="1">
    <citation type="submission" date="2020-11" db="EMBL/GenBank/DDBJ databases">
        <authorList>
            <person name="Lassalle F."/>
        </authorList>
    </citation>
    <scope>NUCLEOTIDE SEQUENCE [LARGE SCALE GENOMIC DNA]</scope>
    <source>
        <strain evidence="10 11">AB21</strain>
    </source>
</reference>
<dbReference type="RefSeq" id="WP_142587052.1">
    <property type="nucleotide sequence ID" value="NZ_CABFWE030000004.1"/>
</dbReference>
<comment type="function">
    <text evidence="7">3'-5' exoribonuclease that releases 5'-nucleoside monophosphates and is involved in maturation of structured RNAs.</text>
</comment>
<dbReference type="CDD" id="cd04471">
    <property type="entry name" value="S1_RNase_R"/>
    <property type="match status" value="1"/>
</dbReference>
<dbReference type="InterPro" id="IPR022966">
    <property type="entry name" value="RNase_II/R_CS"/>
</dbReference>
<comment type="caution">
    <text evidence="10">The sequence shown here is derived from an EMBL/GenBank/DDBJ whole genome shotgun (WGS) entry which is preliminary data.</text>
</comment>
<dbReference type="EC" id="3.1.13.1" evidence="7"/>
<evidence type="ECO:0000256" key="4">
    <source>
        <dbReference type="ARBA" id="ARBA00022801"/>
    </source>
</evidence>
<evidence type="ECO:0000256" key="6">
    <source>
        <dbReference type="ARBA" id="ARBA00022884"/>
    </source>
</evidence>
<evidence type="ECO:0000256" key="1">
    <source>
        <dbReference type="ARBA" id="ARBA00001849"/>
    </source>
</evidence>
<evidence type="ECO:0000259" key="9">
    <source>
        <dbReference type="PROSITE" id="PS50126"/>
    </source>
</evidence>
<keyword evidence="4 7" id="KW-0378">Hydrolase</keyword>
<dbReference type="Pfam" id="PF00575">
    <property type="entry name" value="S1"/>
    <property type="match status" value="1"/>
</dbReference>
<gene>
    <name evidence="7" type="primary">rnr</name>
    <name evidence="10" type="ORF">RHAB21_01571</name>
</gene>
<feature type="domain" description="S1 motif" evidence="9">
    <location>
        <begin position="659"/>
        <end position="727"/>
    </location>
</feature>
<dbReference type="InterPro" id="IPR040476">
    <property type="entry name" value="CSD2"/>
</dbReference>
<keyword evidence="11" id="KW-1185">Reference proteome</keyword>
<dbReference type="InterPro" id="IPR004476">
    <property type="entry name" value="RNase_II/RNase_R"/>
</dbReference>
<dbReference type="NCBIfam" id="TIGR00358">
    <property type="entry name" value="3_prime_RNase"/>
    <property type="match status" value="1"/>
</dbReference>
<proteinExistence type="inferred from homology"/>
<dbReference type="SMART" id="SM00955">
    <property type="entry name" value="RNB"/>
    <property type="match status" value="1"/>
</dbReference>
<dbReference type="PROSITE" id="PS01175">
    <property type="entry name" value="RIBONUCLEASE_II"/>
    <property type="match status" value="1"/>
</dbReference>
<dbReference type="InterPro" id="IPR050180">
    <property type="entry name" value="RNR_Ribonuclease"/>
</dbReference>
<feature type="region of interest" description="Disordered" evidence="8">
    <location>
        <begin position="1"/>
        <end position="27"/>
    </location>
</feature>
<evidence type="ECO:0000256" key="8">
    <source>
        <dbReference type="SAM" id="MobiDB-lite"/>
    </source>
</evidence>
<name>A0ABM8PGM5_9HYPH</name>
<comment type="subcellular location">
    <subcellularLocation>
        <location evidence="7">Cytoplasm</location>
    </subcellularLocation>
</comment>
<comment type="similarity">
    <text evidence="7">Belongs to the RNR ribonuclease family. RNase R subfamily.</text>
</comment>
<dbReference type="HAMAP" id="MF_01895">
    <property type="entry name" value="RNase_R"/>
    <property type="match status" value="1"/>
</dbReference>
<dbReference type="InterPro" id="IPR003029">
    <property type="entry name" value="S1_domain"/>
</dbReference>
<comment type="catalytic activity">
    <reaction evidence="1 7">
        <text>Exonucleolytic cleavage in the 3'- to 5'-direction to yield nucleoside 5'-phosphates.</text>
        <dbReference type="EC" id="3.1.13.1"/>
    </reaction>
</comment>
<feature type="compositionally biased region" description="Basic and acidic residues" evidence="8">
    <location>
        <begin position="1"/>
        <end position="10"/>
    </location>
</feature>
<feature type="compositionally biased region" description="Basic residues" evidence="8">
    <location>
        <begin position="752"/>
        <end position="776"/>
    </location>
</feature>
<keyword evidence="3 7" id="KW-0540">Nuclease</keyword>
<dbReference type="InterPro" id="IPR011805">
    <property type="entry name" value="RNase_R"/>
</dbReference>
<dbReference type="Pfam" id="PF17876">
    <property type="entry name" value="CSD2"/>
    <property type="match status" value="1"/>
</dbReference>
<dbReference type="SUPFAM" id="SSF50249">
    <property type="entry name" value="Nucleic acid-binding proteins"/>
    <property type="match status" value="3"/>
</dbReference>
<dbReference type="SMART" id="SM00316">
    <property type="entry name" value="S1"/>
    <property type="match status" value="1"/>
</dbReference>
<dbReference type="PANTHER" id="PTHR23355">
    <property type="entry name" value="RIBONUCLEASE"/>
    <property type="match status" value="1"/>
</dbReference>
<dbReference type="Proteomes" id="UP000601041">
    <property type="component" value="Unassembled WGS sequence"/>
</dbReference>
<evidence type="ECO:0000256" key="3">
    <source>
        <dbReference type="ARBA" id="ARBA00022722"/>
    </source>
</evidence>
<sequence>MTREPRERSAPRSHKANAPSSGGPVIIHGAVPPREILLEFIADNPDRASKREIAKAFGLKGEARVELKDLLRALEDEGLLKKSRKSLSRPGALPPVTVLDITTRDKDGELIGRPAEWPEDQGAAPAVLIRQTADRRGKTPAAGLNDRVLAKIFSNKDRSGPAYTARVIKIIDRRRGASLGVIRMMEDETRLMPIDRRGEEMLIERDGMGDAKDGDLVEVEVARSGRFGLPRARVLSVVGSVGSEKAISMIAIYAHGIPHVFPQAVIDEAEAAGPATMAKREDWRYVPLITIDPADAKDHDDAVHAEADTSPDNPGGVIVTVAIADVSWYVRTGSALDREALKRGNSVYFPDRVVPMLPERISNNLCSLREGEDRPAIAVRMVFSKEGRKAGHTFHRIMMKSAAKLSYQQAQAAIDGKPDDKTGPLLEPILKPLWHAYATLKRGRDRRQPLELDMPERKIILKADGTVDRVFIPERLDAHKLIEEMMIQANVAAAETLEKKRQPLVYRVHDAPALSKQETLREFLATIGLSMAKGGQLRANSFNGILARALDTPHQTMVNEMVLRSQSQAIYSPENIGHFGLNLMKYAHFTSPIRRYADLIVHRALVGSLGLGEGGITPEEEAILDDIAAEISTFERRAMAAERDTVNRLIAHHLSERIGEEFEGRVSGVTKAGLFITLPEYGADGFVPISTLGTDYFIYDEAHQALTGEKSGLGYQLGDAVEVRLAEAIPLAGALRFEMLSEGRKMPTATRSFHKSGRRDRHQRRAKAGTRPPRGR</sequence>
<evidence type="ECO:0000256" key="2">
    <source>
        <dbReference type="ARBA" id="ARBA00022490"/>
    </source>
</evidence>
<dbReference type="NCBIfam" id="TIGR02063">
    <property type="entry name" value="RNase_R"/>
    <property type="match status" value="1"/>
</dbReference>
<feature type="region of interest" description="Disordered" evidence="8">
    <location>
        <begin position="746"/>
        <end position="776"/>
    </location>
</feature>
<evidence type="ECO:0000256" key="7">
    <source>
        <dbReference type="HAMAP-Rule" id="MF_01895"/>
    </source>
</evidence>
<dbReference type="Gene3D" id="2.40.50.140">
    <property type="entry name" value="Nucleic acid-binding proteins"/>
    <property type="match status" value="1"/>
</dbReference>
<evidence type="ECO:0000313" key="11">
    <source>
        <dbReference type="Proteomes" id="UP000601041"/>
    </source>
</evidence>
<keyword evidence="2 7" id="KW-0963">Cytoplasm</keyword>
<keyword evidence="6 7" id="KW-0694">RNA-binding</keyword>
<organism evidence="10 11">
    <name type="scientific">Pseudorhizobium halotolerans</name>
    <dbReference type="NCBI Taxonomy" id="1233081"/>
    <lineage>
        <taxon>Bacteria</taxon>
        <taxon>Pseudomonadati</taxon>
        <taxon>Pseudomonadota</taxon>
        <taxon>Alphaproteobacteria</taxon>
        <taxon>Hyphomicrobiales</taxon>
        <taxon>Rhizobiaceae</taxon>
        <taxon>Rhizobium/Agrobacterium group</taxon>
        <taxon>Pseudorhizobium</taxon>
    </lineage>
</organism>
<protein>
    <recommendedName>
        <fullName evidence="7">Ribonuclease R</fullName>
        <shortName evidence="7">RNase R</shortName>
        <ecNumber evidence="7">3.1.13.1</ecNumber>
    </recommendedName>
</protein>
<keyword evidence="5 7" id="KW-0269">Exonuclease</keyword>
<accession>A0ABM8PGM5</accession>
<evidence type="ECO:0000256" key="5">
    <source>
        <dbReference type="ARBA" id="ARBA00022839"/>
    </source>
</evidence>
<dbReference type="InterPro" id="IPR001900">
    <property type="entry name" value="RNase_II/R"/>
</dbReference>
<dbReference type="Pfam" id="PF00773">
    <property type="entry name" value="RNB"/>
    <property type="match status" value="1"/>
</dbReference>
<evidence type="ECO:0000313" key="10">
    <source>
        <dbReference type="EMBL" id="CAD7028826.1"/>
    </source>
</evidence>